<dbReference type="AlphaFoldDB" id="M3ATV5"/>
<dbReference type="VEuPathDB" id="FungiDB:MYCFIDRAFT_109016"/>
<evidence type="ECO:0000256" key="9">
    <source>
        <dbReference type="RuleBase" id="RU000461"/>
    </source>
</evidence>
<dbReference type="InterPro" id="IPR002401">
    <property type="entry name" value="Cyt_P450_E_grp-I"/>
</dbReference>
<accession>M3ATV5</accession>
<dbReference type="GO" id="GO:0004497">
    <property type="term" value="F:monooxygenase activity"/>
    <property type="evidence" value="ECO:0007669"/>
    <property type="project" value="UniProtKB-KW"/>
</dbReference>
<keyword evidence="5 9" id="KW-0560">Oxidoreductase</keyword>
<dbReference type="GO" id="GO:0020037">
    <property type="term" value="F:heme binding"/>
    <property type="evidence" value="ECO:0007669"/>
    <property type="project" value="InterPro"/>
</dbReference>
<sequence length="471" mass="53157">WEWYGTEKYPFATLGDEDPLESWVKNGTQLIEEGLRKFPGPFHIRTGTGPKLIVRNRCAQEFAKHPALSVAEALRSDSFADYPGFEAAKVSVHSQVVRDTLLRRVTPALDSLRGKLVADAEVSILENFGESSEWTTASVQPLILDVVAKMSSRPFVGDRLCRDPEWLEVQKQYAGLSAVAASELRNCSVLFRRVRHWMLPSCRSLRRLVRDARALYAKEMRVRSESTTGQSVLTDGFQKSIGDTDSISWLEKESRVSNVHVDIVAAQLQLSMVAIQTTSHVLCHALLHACEHSKFIEPLRNEAIEVIGKHGWSKAGLYHLKLMDCFLKESLRVSQGRLAMARVATEKIVFSDGTVVPKGTGCMLEANFQHENPYAYPEHFDPSRYAQMRNEAGETQSWQYVSSSPDDQGFGYGLHSCPGKFFANNVVKVAFAHLLMFYDWSLDSNDENHTLEAESVKTVNPNFQLRFRRRK</sequence>
<dbReference type="InterPro" id="IPR036396">
    <property type="entry name" value="Cyt_P450_sf"/>
</dbReference>
<feature type="binding site" description="axial binding residue" evidence="8">
    <location>
        <position position="417"/>
    </location>
    <ligand>
        <name>heme</name>
        <dbReference type="ChEBI" id="CHEBI:30413"/>
    </ligand>
    <ligandPart>
        <name>Fe</name>
        <dbReference type="ChEBI" id="CHEBI:18248"/>
    </ligandPart>
</feature>
<keyword evidence="6 8" id="KW-0408">Iron</keyword>
<keyword evidence="7 9" id="KW-0503">Monooxygenase</keyword>
<feature type="non-terminal residue" evidence="10">
    <location>
        <position position="471"/>
    </location>
</feature>
<evidence type="ECO:0000256" key="5">
    <source>
        <dbReference type="ARBA" id="ARBA00023002"/>
    </source>
</evidence>
<dbReference type="GeneID" id="19330145"/>
<dbReference type="Pfam" id="PF00067">
    <property type="entry name" value="p450"/>
    <property type="match status" value="1"/>
</dbReference>
<comment type="cofactor">
    <cofactor evidence="1 8">
        <name>heme</name>
        <dbReference type="ChEBI" id="CHEBI:30413"/>
    </cofactor>
</comment>
<dbReference type="CDD" id="cd11041">
    <property type="entry name" value="CYP503A1-like"/>
    <property type="match status" value="1"/>
</dbReference>
<evidence type="ECO:0000256" key="6">
    <source>
        <dbReference type="ARBA" id="ARBA00023004"/>
    </source>
</evidence>
<dbReference type="Proteomes" id="UP000016932">
    <property type="component" value="Unassembled WGS sequence"/>
</dbReference>
<keyword evidence="4 8" id="KW-0479">Metal-binding</keyword>
<organism evidence="10 11">
    <name type="scientific">Pseudocercospora fijiensis (strain CIRAD86)</name>
    <name type="common">Black leaf streak disease fungus</name>
    <name type="synonym">Mycosphaerella fijiensis</name>
    <dbReference type="NCBI Taxonomy" id="383855"/>
    <lineage>
        <taxon>Eukaryota</taxon>
        <taxon>Fungi</taxon>
        <taxon>Dikarya</taxon>
        <taxon>Ascomycota</taxon>
        <taxon>Pezizomycotina</taxon>
        <taxon>Dothideomycetes</taxon>
        <taxon>Dothideomycetidae</taxon>
        <taxon>Mycosphaerellales</taxon>
        <taxon>Mycosphaerellaceae</taxon>
        <taxon>Pseudocercospora</taxon>
    </lineage>
</organism>
<dbReference type="eggNOG" id="KOG0157">
    <property type="taxonomic scope" value="Eukaryota"/>
</dbReference>
<dbReference type="RefSeq" id="XP_007929477.1">
    <property type="nucleotide sequence ID" value="XM_007931286.1"/>
</dbReference>
<gene>
    <name evidence="10" type="ORF">MYCFIDRAFT_109016</name>
</gene>
<dbReference type="HOGENOM" id="CLU_022195_0_3_1"/>
<proteinExistence type="inferred from homology"/>
<protein>
    <recommendedName>
        <fullName evidence="12">Cytochrome P450 monooxygenase</fullName>
    </recommendedName>
</protein>
<keyword evidence="11" id="KW-1185">Reference proteome</keyword>
<dbReference type="KEGG" id="pfj:MYCFIDRAFT_109016"/>
<dbReference type="Gene3D" id="1.10.630.10">
    <property type="entry name" value="Cytochrome P450"/>
    <property type="match status" value="1"/>
</dbReference>
<keyword evidence="3 8" id="KW-0349">Heme</keyword>
<feature type="non-terminal residue" evidence="10">
    <location>
        <position position="1"/>
    </location>
</feature>
<dbReference type="GO" id="GO:0005506">
    <property type="term" value="F:iron ion binding"/>
    <property type="evidence" value="ECO:0007669"/>
    <property type="project" value="InterPro"/>
</dbReference>
<dbReference type="InterPro" id="IPR001128">
    <property type="entry name" value="Cyt_P450"/>
</dbReference>
<evidence type="ECO:0000256" key="2">
    <source>
        <dbReference type="ARBA" id="ARBA00010617"/>
    </source>
</evidence>
<evidence type="ECO:0000256" key="8">
    <source>
        <dbReference type="PIRSR" id="PIRSR602401-1"/>
    </source>
</evidence>
<dbReference type="GO" id="GO:0016705">
    <property type="term" value="F:oxidoreductase activity, acting on paired donors, with incorporation or reduction of molecular oxygen"/>
    <property type="evidence" value="ECO:0007669"/>
    <property type="project" value="InterPro"/>
</dbReference>
<evidence type="ECO:0000256" key="1">
    <source>
        <dbReference type="ARBA" id="ARBA00001971"/>
    </source>
</evidence>
<evidence type="ECO:0000256" key="4">
    <source>
        <dbReference type="ARBA" id="ARBA00022723"/>
    </source>
</evidence>
<dbReference type="SUPFAM" id="SSF48264">
    <property type="entry name" value="Cytochrome P450"/>
    <property type="match status" value="1"/>
</dbReference>
<evidence type="ECO:0008006" key="12">
    <source>
        <dbReference type="Google" id="ProtNLM"/>
    </source>
</evidence>
<dbReference type="PANTHER" id="PTHR46206">
    <property type="entry name" value="CYTOCHROME P450"/>
    <property type="match status" value="1"/>
</dbReference>
<evidence type="ECO:0000256" key="7">
    <source>
        <dbReference type="ARBA" id="ARBA00023033"/>
    </source>
</evidence>
<evidence type="ECO:0000256" key="3">
    <source>
        <dbReference type="ARBA" id="ARBA00022617"/>
    </source>
</evidence>
<dbReference type="PROSITE" id="PS00086">
    <property type="entry name" value="CYTOCHROME_P450"/>
    <property type="match status" value="1"/>
</dbReference>
<dbReference type="InterPro" id="IPR017972">
    <property type="entry name" value="Cyt_P450_CS"/>
</dbReference>
<dbReference type="PANTHER" id="PTHR46206:SF2">
    <property type="entry name" value="CYTOCHROME P450 MONOOXYGENASE AUSG-RELATED"/>
    <property type="match status" value="1"/>
</dbReference>
<evidence type="ECO:0000313" key="10">
    <source>
        <dbReference type="EMBL" id="EME80588.1"/>
    </source>
</evidence>
<name>M3ATV5_PSEFD</name>
<dbReference type="PRINTS" id="PR00463">
    <property type="entry name" value="EP450I"/>
</dbReference>
<dbReference type="OrthoDB" id="1844152at2759"/>
<dbReference type="EMBL" id="KB446561">
    <property type="protein sequence ID" value="EME80588.1"/>
    <property type="molecule type" value="Genomic_DNA"/>
</dbReference>
<reference evidence="10 11" key="1">
    <citation type="journal article" date="2012" name="PLoS Pathog.">
        <title>Diverse lifestyles and strategies of plant pathogenesis encoded in the genomes of eighteen Dothideomycetes fungi.</title>
        <authorList>
            <person name="Ohm R.A."/>
            <person name="Feau N."/>
            <person name="Henrissat B."/>
            <person name="Schoch C.L."/>
            <person name="Horwitz B.A."/>
            <person name="Barry K.W."/>
            <person name="Condon B.J."/>
            <person name="Copeland A.C."/>
            <person name="Dhillon B."/>
            <person name="Glaser F."/>
            <person name="Hesse C.N."/>
            <person name="Kosti I."/>
            <person name="LaButti K."/>
            <person name="Lindquist E.A."/>
            <person name="Lucas S."/>
            <person name="Salamov A.A."/>
            <person name="Bradshaw R.E."/>
            <person name="Ciuffetti L."/>
            <person name="Hamelin R.C."/>
            <person name="Kema G.H.J."/>
            <person name="Lawrence C."/>
            <person name="Scott J.A."/>
            <person name="Spatafora J.W."/>
            <person name="Turgeon B.G."/>
            <person name="de Wit P.J.G.M."/>
            <person name="Zhong S."/>
            <person name="Goodwin S.B."/>
            <person name="Grigoriev I.V."/>
        </authorList>
    </citation>
    <scope>NUCLEOTIDE SEQUENCE [LARGE SCALE GENOMIC DNA]</scope>
    <source>
        <strain evidence="10 11">CIRAD86</strain>
    </source>
</reference>
<comment type="similarity">
    <text evidence="2 9">Belongs to the cytochrome P450 family.</text>
</comment>
<evidence type="ECO:0000313" key="11">
    <source>
        <dbReference type="Proteomes" id="UP000016932"/>
    </source>
</evidence>